<name>K9YTY6_DACS8</name>
<sequence>MNQLSNFVFTVLGIIFRHPITGATIVPILENGEIVLVRRQDTGEWGLPGGIIDWGEDVSTAAKRELWEETGLEIIEIRRLVGVYSARDRDPRIHSISILVEADVQGNLAVQDNLEISEAKAFSPETLPFGDLAHDHERQLKDFLEGKTTLA</sequence>
<reference evidence="5" key="1">
    <citation type="submission" date="2012-04" db="EMBL/GenBank/DDBJ databases">
        <title>Finished genome of Dactylococcopsis salina PCC 8305.</title>
        <authorList>
            <consortium name="US DOE Joint Genome Institute"/>
            <person name="Gugger M."/>
            <person name="Coursin T."/>
            <person name="Rippka R."/>
            <person name="Tandeau De Marsac N."/>
            <person name="Huntemann M."/>
            <person name="Wei C.-L."/>
            <person name="Han J."/>
            <person name="Detter J.C."/>
            <person name="Han C."/>
            <person name="Tapia R."/>
            <person name="Daligault H."/>
            <person name="Chen A."/>
            <person name="Krypides N."/>
            <person name="Mavromatis K."/>
            <person name="Markowitz V."/>
            <person name="Szeto E."/>
            <person name="Ivanova N."/>
            <person name="Ovchinnikova G."/>
            <person name="Pagani I."/>
            <person name="Pati A."/>
            <person name="Goodwin L."/>
            <person name="Peters L."/>
            <person name="Pitluck S."/>
            <person name="Woyke T."/>
            <person name="Kerfeld C."/>
        </authorList>
    </citation>
    <scope>NUCLEOTIDE SEQUENCE [LARGE SCALE GENOMIC DNA]</scope>
    <source>
        <strain evidence="5">PCC 8305</strain>
    </source>
</reference>
<dbReference type="PROSITE" id="PS51462">
    <property type="entry name" value="NUDIX"/>
    <property type="match status" value="1"/>
</dbReference>
<dbReference type="PROSITE" id="PS00893">
    <property type="entry name" value="NUDIX_BOX"/>
    <property type="match status" value="1"/>
</dbReference>
<protein>
    <submittedName>
        <fullName evidence="5">ADP-ribose pyrophosphatase</fullName>
    </submittedName>
</protein>
<evidence type="ECO:0000313" key="6">
    <source>
        <dbReference type="Proteomes" id="UP000010482"/>
    </source>
</evidence>
<dbReference type="RefSeq" id="WP_015229351.1">
    <property type="nucleotide sequence ID" value="NC_019780.1"/>
</dbReference>
<gene>
    <name evidence="5" type="ORF">Dacsa_1688</name>
</gene>
<dbReference type="PANTHER" id="PTHR43736:SF1">
    <property type="entry name" value="DIHYDRONEOPTERIN TRIPHOSPHATE DIPHOSPHATASE"/>
    <property type="match status" value="1"/>
</dbReference>
<dbReference type="PRINTS" id="PR00502">
    <property type="entry name" value="NUDIXFAMILY"/>
</dbReference>
<dbReference type="InterPro" id="IPR000086">
    <property type="entry name" value="NUDIX_hydrolase_dom"/>
</dbReference>
<dbReference type="InterPro" id="IPR015797">
    <property type="entry name" value="NUDIX_hydrolase-like_dom_sf"/>
</dbReference>
<dbReference type="PANTHER" id="PTHR43736">
    <property type="entry name" value="ADP-RIBOSE PYROPHOSPHATASE"/>
    <property type="match status" value="1"/>
</dbReference>
<dbReference type="GO" id="GO:0016787">
    <property type="term" value="F:hydrolase activity"/>
    <property type="evidence" value="ECO:0007669"/>
    <property type="project" value="UniProtKB-KW"/>
</dbReference>
<dbReference type="SUPFAM" id="SSF55811">
    <property type="entry name" value="Nudix"/>
    <property type="match status" value="1"/>
</dbReference>
<dbReference type="CDD" id="cd18873">
    <property type="entry name" value="NUDIX_NadM_like"/>
    <property type="match status" value="1"/>
</dbReference>
<dbReference type="Proteomes" id="UP000010482">
    <property type="component" value="Chromosome"/>
</dbReference>
<dbReference type="Gene3D" id="3.90.79.10">
    <property type="entry name" value="Nucleoside Triphosphate Pyrophosphohydrolase"/>
    <property type="match status" value="1"/>
</dbReference>
<proteinExistence type="inferred from homology"/>
<dbReference type="STRING" id="13035.Dacsa_1688"/>
<dbReference type="InterPro" id="IPR020476">
    <property type="entry name" value="Nudix_hydrolase"/>
</dbReference>
<evidence type="ECO:0000313" key="5">
    <source>
        <dbReference type="EMBL" id="AFZ50354.1"/>
    </source>
</evidence>
<dbReference type="eggNOG" id="COG1051">
    <property type="taxonomic scope" value="Bacteria"/>
</dbReference>
<feature type="domain" description="Nudix hydrolase" evidence="4">
    <location>
        <begin position="16"/>
        <end position="146"/>
    </location>
</feature>
<dbReference type="EMBL" id="CP003944">
    <property type="protein sequence ID" value="AFZ50354.1"/>
    <property type="molecule type" value="Genomic_DNA"/>
</dbReference>
<evidence type="ECO:0000256" key="2">
    <source>
        <dbReference type="ARBA" id="ARBA00022801"/>
    </source>
</evidence>
<evidence type="ECO:0000259" key="4">
    <source>
        <dbReference type="PROSITE" id="PS51462"/>
    </source>
</evidence>
<dbReference type="InterPro" id="IPR020084">
    <property type="entry name" value="NUDIX_hydrolase_CS"/>
</dbReference>
<dbReference type="HOGENOM" id="CLU_037162_20_3_3"/>
<dbReference type="AlphaFoldDB" id="K9YTY6"/>
<evidence type="ECO:0000256" key="1">
    <source>
        <dbReference type="ARBA" id="ARBA00005582"/>
    </source>
</evidence>
<accession>K9YTY6</accession>
<dbReference type="KEGG" id="dsl:Dacsa_1688"/>
<comment type="similarity">
    <text evidence="1 3">Belongs to the Nudix hydrolase family.</text>
</comment>
<dbReference type="Pfam" id="PF00293">
    <property type="entry name" value="NUDIX"/>
    <property type="match status" value="1"/>
</dbReference>
<dbReference type="OrthoDB" id="9787476at2"/>
<keyword evidence="6" id="KW-1185">Reference proteome</keyword>
<keyword evidence="2 3" id="KW-0378">Hydrolase</keyword>
<dbReference type="PATRIC" id="fig|13035.3.peg.1902"/>
<organism evidence="5 6">
    <name type="scientific">Dactylococcopsis salina (strain PCC 8305)</name>
    <name type="common">Myxobactron salinum</name>
    <dbReference type="NCBI Taxonomy" id="13035"/>
    <lineage>
        <taxon>Bacteria</taxon>
        <taxon>Bacillati</taxon>
        <taxon>Cyanobacteriota</taxon>
        <taxon>Cyanophyceae</taxon>
        <taxon>Nodosilineales</taxon>
        <taxon>Cymatolegaceae</taxon>
        <taxon>Dactylococcopsis</taxon>
    </lineage>
</organism>
<evidence type="ECO:0000256" key="3">
    <source>
        <dbReference type="RuleBase" id="RU003476"/>
    </source>
</evidence>